<accession>A0A0N7MW06</accession>
<keyword evidence="2" id="KW-1185">Reference proteome</keyword>
<name>A0A0N7MW06_9BACT</name>
<dbReference type="RefSeq" id="WP_092347318.1">
    <property type="nucleotide sequence ID" value="NZ_CZVW01000002.1"/>
</dbReference>
<reference evidence="2" key="1">
    <citation type="submission" date="2015-11" db="EMBL/GenBank/DDBJ databases">
        <authorList>
            <person name="Varghese N."/>
        </authorList>
    </citation>
    <scope>NUCLEOTIDE SEQUENCE [LARGE SCALE GENOMIC DNA]</scope>
    <source>
        <strain evidence="2">JGI-23</strain>
    </source>
</reference>
<dbReference type="OrthoDB" id="1494889at2"/>
<organism evidence="1 2">
    <name type="scientific">Candidatus Chryseopegocella kryptomonas</name>
    <dbReference type="NCBI Taxonomy" id="1633643"/>
    <lineage>
        <taxon>Bacteria</taxon>
        <taxon>Pseudomonadati</taxon>
        <taxon>Candidatus Kryptoniota</taxon>
        <taxon>Candidatus Chryseopegocella</taxon>
    </lineage>
</organism>
<protein>
    <submittedName>
        <fullName evidence="1">Uncharacterized protein</fullName>
    </submittedName>
</protein>
<dbReference type="AlphaFoldDB" id="A0A0N7MW06"/>
<dbReference type="EMBL" id="CZVW01000002">
    <property type="protein sequence ID" value="CUS97307.1"/>
    <property type="molecule type" value="Genomic_DNA"/>
</dbReference>
<evidence type="ECO:0000313" key="1">
    <source>
        <dbReference type="EMBL" id="CUS97307.1"/>
    </source>
</evidence>
<gene>
    <name evidence="1" type="ORF">JGI23_00279</name>
</gene>
<dbReference type="Proteomes" id="UP000199197">
    <property type="component" value="Unassembled WGS sequence"/>
</dbReference>
<sequence length="150" mass="17687">MRRLILALTFAVGLISLSFSQFKEQVENKPDIYQSIIQGGQRSYLGFFNPANLFMRHTFSVSYLSIGGKGMMINSYTNSILYRFSDNLNLQADISLVHSPFNSFGNSFQKGINGIYINRIELNYRPLENMFINIQYRQVPFYYYPYYYRW</sequence>
<proteinExistence type="predicted"/>
<evidence type="ECO:0000313" key="2">
    <source>
        <dbReference type="Proteomes" id="UP000199197"/>
    </source>
</evidence>